<keyword evidence="2" id="KW-1185">Reference proteome</keyword>
<reference evidence="1 2" key="1">
    <citation type="submission" date="2019-05" db="EMBL/GenBank/DDBJ databases">
        <authorList>
            <person name="Pope W.H."/>
            <person name="Garlena R.A."/>
            <person name="Russell D.A."/>
            <person name="Jacobs-Sera D."/>
            <person name="Hatfull G.F."/>
        </authorList>
    </citation>
    <scope>NUCLEOTIDE SEQUENCE [LARGE SCALE GENOMIC DNA]</scope>
</reference>
<name>A0A514DDL9_9CAUD</name>
<dbReference type="KEGG" id="vg:64766944"/>
<dbReference type="GeneID" id="64766944"/>
<accession>A0A514DDL9</accession>
<dbReference type="Proteomes" id="UP000316777">
    <property type="component" value="Segment"/>
</dbReference>
<dbReference type="RefSeq" id="YP_010059709.1">
    <property type="nucleotide sequence ID" value="NC_054727.1"/>
</dbReference>
<sequence length="117" mass="13196">MTVTDPTAYADPVLRERFALGHHPRRNAADLLPRPAAPSFVGWYRPDPSGLDSSYFYRVSDELVYRVDAEDGLFQVIKLDLRPGHEYLGPFGPPLREWISAKTLVETDAELLKGPRS</sequence>
<evidence type="ECO:0000313" key="1">
    <source>
        <dbReference type="EMBL" id="QDH91698.1"/>
    </source>
</evidence>
<gene>
    <name evidence="1" type="primary">20</name>
    <name evidence="1" type="ORF">SEA_PHRAPPUCCINO_20</name>
</gene>
<protein>
    <submittedName>
        <fullName evidence="1">Uncharacterized protein</fullName>
    </submittedName>
</protein>
<dbReference type="EMBL" id="MK937592">
    <property type="protein sequence ID" value="QDH91698.1"/>
    <property type="molecule type" value="Genomic_DNA"/>
</dbReference>
<organism evidence="1 2">
    <name type="scientific">Mycobacterium phage Phrappuccino</name>
    <dbReference type="NCBI Taxonomy" id="2591223"/>
    <lineage>
        <taxon>Viruses</taxon>
        <taxon>Duplodnaviria</taxon>
        <taxon>Heunggongvirae</taxon>
        <taxon>Uroviricota</taxon>
        <taxon>Caudoviricetes</taxon>
        <taxon>Phrappuccinovirus</taxon>
        <taxon>Phrappuccinovirus phrappuccino</taxon>
        <taxon>Phreappuccinovirus Phrappuccino</taxon>
    </lineage>
</organism>
<proteinExistence type="predicted"/>
<evidence type="ECO:0000313" key="2">
    <source>
        <dbReference type="Proteomes" id="UP000316777"/>
    </source>
</evidence>